<keyword evidence="1" id="KW-0596">Phosphopantetheine</keyword>
<accession>A0ABX3G1Y5</accession>
<keyword evidence="5" id="KW-1185">Reference proteome</keyword>
<dbReference type="PROSITE" id="PS50075">
    <property type="entry name" value="CARRIER"/>
    <property type="match status" value="1"/>
</dbReference>
<dbReference type="InterPro" id="IPR020806">
    <property type="entry name" value="PKS_PP-bd"/>
</dbReference>
<evidence type="ECO:0000313" key="4">
    <source>
        <dbReference type="EMBL" id="OLZ63437.1"/>
    </source>
</evidence>
<keyword evidence="2" id="KW-0597">Phosphoprotein</keyword>
<reference evidence="4 5" key="1">
    <citation type="submission" date="2016-01" db="EMBL/GenBank/DDBJ databases">
        <title>Streptomyces amritsarensis strain MTCC 11845 genome sequencing and assembly.</title>
        <authorList>
            <person name="Sharma D."/>
            <person name="Nair G.R."/>
            <person name="Kaur G."/>
            <person name="Manhas R.K."/>
            <person name="Mayilraj S."/>
        </authorList>
    </citation>
    <scope>NUCLEOTIDE SEQUENCE [LARGE SCALE GENOMIC DNA]</scope>
    <source>
        <strain evidence="4 5">MTCC 11845</strain>
    </source>
</reference>
<evidence type="ECO:0000256" key="1">
    <source>
        <dbReference type="ARBA" id="ARBA00022450"/>
    </source>
</evidence>
<dbReference type="EMBL" id="MQUR01000049">
    <property type="protein sequence ID" value="OLZ63437.1"/>
    <property type="molecule type" value="Genomic_DNA"/>
</dbReference>
<proteinExistence type="predicted"/>
<gene>
    <name evidence="4" type="ORF">AVW11_20660</name>
</gene>
<dbReference type="Proteomes" id="UP000187151">
    <property type="component" value="Unassembled WGS sequence"/>
</dbReference>
<organism evidence="4 5">
    <name type="scientific">Streptomyces amritsarensis</name>
    <dbReference type="NCBI Taxonomy" id="681158"/>
    <lineage>
        <taxon>Bacteria</taxon>
        <taxon>Bacillati</taxon>
        <taxon>Actinomycetota</taxon>
        <taxon>Actinomycetes</taxon>
        <taxon>Kitasatosporales</taxon>
        <taxon>Streptomycetaceae</taxon>
        <taxon>Streptomyces</taxon>
    </lineage>
</organism>
<evidence type="ECO:0000313" key="5">
    <source>
        <dbReference type="Proteomes" id="UP000187151"/>
    </source>
</evidence>
<dbReference type="Gene3D" id="1.10.1200.10">
    <property type="entry name" value="ACP-like"/>
    <property type="match status" value="1"/>
</dbReference>
<sequence>MNDDVLATVIDILTTKAGLPPGPVTPTATLQEAGVDSMAAAVLAMILEDDHHLVITETALTAQSTVADLAAFIETQLATRA</sequence>
<name>A0ABX3G1Y5_9ACTN</name>
<dbReference type="SUPFAM" id="SSF47336">
    <property type="entry name" value="ACP-like"/>
    <property type="match status" value="1"/>
</dbReference>
<evidence type="ECO:0000256" key="2">
    <source>
        <dbReference type="ARBA" id="ARBA00022553"/>
    </source>
</evidence>
<dbReference type="InterPro" id="IPR009081">
    <property type="entry name" value="PP-bd_ACP"/>
</dbReference>
<protein>
    <recommendedName>
        <fullName evidence="3">Carrier domain-containing protein</fullName>
    </recommendedName>
</protein>
<dbReference type="SMART" id="SM00823">
    <property type="entry name" value="PKS_PP"/>
    <property type="match status" value="1"/>
</dbReference>
<evidence type="ECO:0000259" key="3">
    <source>
        <dbReference type="PROSITE" id="PS50075"/>
    </source>
</evidence>
<feature type="domain" description="Carrier" evidence="3">
    <location>
        <begin position="3"/>
        <end position="77"/>
    </location>
</feature>
<comment type="caution">
    <text evidence="4">The sequence shown here is derived from an EMBL/GenBank/DDBJ whole genome shotgun (WGS) entry which is preliminary data.</text>
</comment>
<dbReference type="RefSeq" id="WP_060179622.1">
    <property type="nucleotide sequence ID" value="NZ_JBHYUY010000003.1"/>
</dbReference>
<dbReference type="InterPro" id="IPR036736">
    <property type="entry name" value="ACP-like_sf"/>
</dbReference>
<dbReference type="Pfam" id="PF00550">
    <property type="entry name" value="PP-binding"/>
    <property type="match status" value="1"/>
</dbReference>